<proteinExistence type="predicted"/>
<keyword evidence="1" id="KW-0472">Membrane</keyword>
<feature type="transmembrane region" description="Helical" evidence="1">
    <location>
        <begin position="20"/>
        <end position="39"/>
    </location>
</feature>
<evidence type="ECO:0000313" key="3">
    <source>
        <dbReference type="Proteomes" id="UP000287651"/>
    </source>
</evidence>
<evidence type="ECO:0000313" key="2">
    <source>
        <dbReference type="EMBL" id="RRT42894.1"/>
    </source>
</evidence>
<dbReference type="AlphaFoldDB" id="A0A426XTS8"/>
<keyword evidence="1" id="KW-1133">Transmembrane helix</keyword>
<protein>
    <submittedName>
        <fullName evidence="2">Uncharacterized protein</fullName>
    </submittedName>
</protein>
<comment type="caution">
    <text evidence="2">The sequence shown here is derived from an EMBL/GenBank/DDBJ whole genome shotgun (WGS) entry which is preliminary data.</text>
</comment>
<reference evidence="2 3" key="1">
    <citation type="journal article" date="2014" name="Agronomy (Basel)">
        <title>A Draft Genome Sequence for Ensete ventricosum, the Drought-Tolerant Tree Against Hunger.</title>
        <authorList>
            <person name="Harrison J."/>
            <person name="Moore K.A."/>
            <person name="Paszkiewicz K."/>
            <person name="Jones T."/>
            <person name="Grant M."/>
            <person name="Ambacheew D."/>
            <person name="Muzemil S."/>
            <person name="Studholme D.J."/>
        </authorList>
    </citation>
    <scope>NUCLEOTIDE SEQUENCE [LARGE SCALE GENOMIC DNA]</scope>
</reference>
<feature type="transmembrane region" description="Helical" evidence="1">
    <location>
        <begin position="81"/>
        <end position="100"/>
    </location>
</feature>
<sequence>MYTAVVEEGSSGMERETTAVVFNLLLAAIKILFAARITVGRNQGGWQQEVVVGSVGQRKMHAAVEGTREIGWLKGWWTEGFGFWVQFVAVLGAIWGFGFVEFRFRAVIAVDEG</sequence>
<keyword evidence="1" id="KW-0812">Transmembrane</keyword>
<dbReference type="Proteomes" id="UP000287651">
    <property type="component" value="Unassembled WGS sequence"/>
</dbReference>
<evidence type="ECO:0000256" key="1">
    <source>
        <dbReference type="SAM" id="Phobius"/>
    </source>
</evidence>
<name>A0A426XTS8_ENSVE</name>
<organism evidence="2 3">
    <name type="scientific">Ensete ventricosum</name>
    <name type="common">Abyssinian banana</name>
    <name type="synonym">Musa ensete</name>
    <dbReference type="NCBI Taxonomy" id="4639"/>
    <lineage>
        <taxon>Eukaryota</taxon>
        <taxon>Viridiplantae</taxon>
        <taxon>Streptophyta</taxon>
        <taxon>Embryophyta</taxon>
        <taxon>Tracheophyta</taxon>
        <taxon>Spermatophyta</taxon>
        <taxon>Magnoliopsida</taxon>
        <taxon>Liliopsida</taxon>
        <taxon>Zingiberales</taxon>
        <taxon>Musaceae</taxon>
        <taxon>Ensete</taxon>
    </lineage>
</organism>
<dbReference type="EMBL" id="AMZH03017516">
    <property type="protein sequence ID" value="RRT42894.1"/>
    <property type="molecule type" value="Genomic_DNA"/>
</dbReference>
<gene>
    <name evidence="2" type="ORF">B296_00022106</name>
</gene>
<accession>A0A426XTS8</accession>